<evidence type="ECO:0000313" key="6">
    <source>
        <dbReference type="Proteomes" id="UP000235073"/>
    </source>
</evidence>
<dbReference type="InterPro" id="IPR006439">
    <property type="entry name" value="HAD-SF_hydro_IA"/>
</dbReference>
<dbReference type="GO" id="GO:0003824">
    <property type="term" value="F:catalytic activity"/>
    <property type="evidence" value="ECO:0007669"/>
    <property type="project" value="UniProtKB-ARBA"/>
</dbReference>
<accession>A0A2I1YIS4</accession>
<dbReference type="SFLD" id="SFLDS00003">
    <property type="entry name" value="Haloacid_Dehalogenase"/>
    <property type="match status" value="1"/>
</dbReference>
<dbReference type="GeneID" id="64018574"/>
<dbReference type="SFLD" id="SFLDG01135">
    <property type="entry name" value="C1.5.6:_HAD__Beta-PGM__Phospha"/>
    <property type="match status" value="1"/>
</dbReference>
<dbReference type="PANTHER" id="PTHR46193">
    <property type="entry name" value="6-PHOSPHOGLUCONATE PHOSPHATASE"/>
    <property type="match status" value="1"/>
</dbReference>
<dbReference type="EMBL" id="PKIB01000001">
    <property type="protein sequence ID" value="PLA54790.1"/>
    <property type="molecule type" value="Genomic_DNA"/>
</dbReference>
<dbReference type="PRINTS" id="PR00413">
    <property type="entry name" value="HADHALOGNASE"/>
</dbReference>
<reference evidence="5 6" key="1">
    <citation type="submission" date="2017-12" db="EMBL/GenBank/DDBJ databases">
        <title>Phylogenetic diversity of female urinary microbiome.</title>
        <authorList>
            <person name="Thomas-White K."/>
            <person name="Wolfe A.J."/>
        </authorList>
    </citation>
    <scope>NUCLEOTIDE SEQUENCE [LARGE SCALE GENOMIC DNA]</scope>
    <source>
        <strain evidence="5 6">UMB0733</strain>
    </source>
</reference>
<evidence type="ECO:0000256" key="4">
    <source>
        <dbReference type="ARBA" id="ARBA00022842"/>
    </source>
</evidence>
<organism evidence="5 6">
    <name type="scientific">Streptococcus macedonicus</name>
    <name type="common">Streptococcus gallolyticus macedonicus</name>
    <dbReference type="NCBI Taxonomy" id="59310"/>
    <lineage>
        <taxon>Bacteria</taxon>
        <taxon>Bacillati</taxon>
        <taxon>Bacillota</taxon>
        <taxon>Bacilli</taxon>
        <taxon>Lactobacillales</taxon>
        <taxon>Streptococcaceae</taxon>
        <taxon>Streptococcus</taxon>
    </lineage>
</organism>
<dbReference type="PANTHER" id="PTHR46193:SF21">
    <property type="entry name" value="SLL1138 PROTEIN"/>
    <property type="match status" value="1"/>
</dbReference>
<comment type="cofactor">
    <cofactor evidence="1">
        <name>Mg(2+)</name>
        <dbReference type="ChEBI" id="CHEBI:18420"/>
    </cofactor>
</comment>
<comment type="similarity">
    <text evidence="2">Belongs to the HAD-like hydrolase superfamily. CbbY/CbbZ/Gph/YieH family.</text>
</comment>
<dbReference type="InterPro" id="IPR023198">
    <property type="entry name" value="PGP-like_dom2"/>
</dbReference>
<dbReference type="Gene3D" id="1.10.150.240">
    <property type="entry name" value="Putative phosphatase, domain 2"/>
    <property type="match status" value="1"/>
</dbReference>
<sequence>MYLKALIFDMDGVIVDTEYQDFSIQKEFIKLFNPHSNYSDKELLVLVGKSYLTLYKLLQHFIGEEYSIEKIEKEYGVFSDVKYSKLNYRELFREDIIKILDFSVENGIKLALASSSKYKHIIEILESCGIRGYFDVIVSGENFMESKPNPEIYQATLNELSVQAEQCIAIEDSYSGIEASTSAGIATIGYYDSRLPLFNDKANWKVGSMQEALNVIQSQHEF</sequence>
<dbReference type="InterPro" id="IPR041492">
    <property type="entry name" value="HAD_2"/>
</dbReference>
<keyword evidence="4" id="KW-0460">Magnesium</keyword>
<dbReference type="NCBIfam" id="TIGR01509">
    <property type="entry name" value="HAD-SF-IA-v3"/>
    <property type="match status" value="1"/>
</dbReference>
<dbReference type="SFLD" id="SFLDG01129">
    <property type="entry name" value="C1.5:_HAD__Beta-PGM__Phosphata"/>
    <property type="match status" value="1"/>
</dbReference>
<proteinExistence type="inferred from homology"/>
<evidence type="ECO:0000313" key="5">
    <source>
        <dbReference type="EMBL" id="PLA54790.1"/>
    </source>
</evidence>
<dbReference type="InterPro" id="IPR023214">
    <property type="entry name" value="HAD_sf"/>
</dbReference>
<dbReference type="NCBIfam" id="TIGR01549">
    <property type="entry name" value="HAD-SF-IA-v1"/>
    <property type="match status" value="1"/>
</dbReference>
<name>A0A2I1YIS4_STRMC</name>
<protein>
    <submittedName>
        <fullName evidence="5">Phosphatase</fullName>
    </submittedName>
</protein>
<dbReference type="SUPFAM" id="SSF56784">
    <property type="entry name" value="HAD-like"/>
    <property type="match status" value="1"/>
</dbReference>
<dbReference type="InterPro" id="IPR051600">
    <property type="entry name" value="Beta-PGM-like"/>
</dbReference>
<evidence type="ECO:0000256" key="1">
    <source>
        <dbReference type="ARBA" id="ARBA00001946"/>
    </source>
</evidence>
<gene>
    <name evidence="5" type="ORF">CYK21_01395</name>
</gene>
<dbReference type="RefSeq" id="WP_003064252.1">
    <property type="nucleotide sequence ID" value="NZ_PKIB01000001.1"/>
</dbReference>
<dbReference type="GO" id="GO:0046872">
    <property type="term" value="F:metal ion binding"/>
    <property type="evidence" value="ECO:0007669"/>
    <property type="project" value="UniProtKB-KW"/>
</dbReference>
<keyword evidence="3" id="KW-0479">Metal-binding</keyword>
<dbReference type="Gene3D" id="3.40.50.1000">
    <property type="entry name" value="HAD superfamily/HAD-like"/>
    <property type="match status" value="1"/>
</dbReference>
<comment type="caution">
    <text evidence="5">The sequence shown here is derived from an EMBL/GenBank/DDBJ whole genome shotgun (WGS) entry which is preliminary data.</text>
</comment>
<dbReference type="Proteomes" id="UP000235073">
    <property type="component" value="Unassembled WGS sequence"/>
</dbReference>
<evidence type="ECO:0000256" key="3">
    <source>
        <dbReference type="ARBA" id="ARBA00022723"/>
    </source>
</evidence>
<dbReference type="Pfam" id="PF13419">
    <property type="entry name" value="HAD_2"/>
    <property type="match status" value="1"/>
</dbReference>
<dbReference type="AlphaFoldDB" id="A0A2I1YIS4"/>
<dbReference type="InterPro" id="IPR036412">
    <property type="entry name" value="HAD-like_sf"/>
</dbReference>
<evidence type="ECO:0000256" key="2">
    <source>
        <dbReference type="ARBA" id="ARBA00006171"/>
    </source>
</evidence>